<evidence type="ECO:0000313" key="1">
    <source>
        <dbReference type="EMBL" id="KIK10619.1"/>
    </source>
</evidence>
<dbReference type="OrthoDB" id="2655622at2759"/>
<reference evidence="2" key="2">
    <citation type="submission" date="2015-01" db="EMBL/GenBank/DDBJ databases">
        <title>Evolutionary Origins and Diversification of the Mycorrhizal Mutualists.</title>
        <authorList>
            <consortium name="DOE Joint Genome Institute"/>
            <consortium name="Mycorrhizal Genomics Consortium"/>
            <person name="Kohler A."/>
            <person name="Kuo A."/>
            <person name="Nagy L.G."/>
            <person name="Floudas D."/>
            <person name="Copeland A."/>
            <person name="Barry K.W."/>
            <person name="Cichocki N."/>
            <person name="Veneault-Fourrey C."/>
            <person name="LaButti K."/>
            <person name="Lindquist E.A."/>
            <person name="Lipzen A."/>
            <person name="Lundell T."/>
            <person name="Morin E."/>
            <person name="Murat C."/>
            <person name="Riley R."/>
            <person name="Ohm R."/>
            <person name="Sun H."/>
            <person name="Tunlid A."/>
            <person name="Henrissat B."/>
            <person name="Grigoriev I.V."/>
            <person name="Hibbett D.S."/>
            <person name="Martin F."/>
        </authorList>
    </citation>
    <scope>NUCLEOTIDE SEQUENCE [LARGE SCALE GENOMIC DNA]</scope>
    <source>
        <strain evidence="2">441</strain>
    </source>
</reference>
<dbReference type="STRING" id="765257.A0A0C9Y9D5"/>
<sequence>MARTKQTAKKTACAAAPRVEFFHPTHTAFTRALSLAAESTSTLSSLTTVPSSRAPSPDTTGETALGQWDTNRYCYLCHDGGKFLFACNTCPRVVCQRCLGLREDLMKKVCAVDTNFHCPGCHELRDGTSKRNLTPYFAFTRNVHGKTIHVLDQPVIMSSVCERASKSQVCAESTLILHFLCTGMETRGSLPLLLKTTLDEYHTKASLEYAEVTFDFGMQRKFDRWRAKAKKLGAKFGASDFKRKIIFITVHSEVTCGDLFTGKDEKGGDVAMRVEEFMSCLFSPPLEEVVYASTLFMLTCGPLVSFQESFISMQQSIKHLRPEYTIAFTAPNFINAILKSFLVSYGVQVLIEGHALGDVLQDLLNVSLGLRMHTDVILFHIAGLGIDTLGIIAIGVRGEILCL</sequence>
<dbReference type="InterPro" id="IPR011011">
    <property type="entry name" value="Znf_FYVE_PHD"/>
</dbReference>
<proteinExistence type="predicted"/>
<keyword evidence="2" id="KW-1185">Reference proteome</keyword>
<name>A0A0C9Y9D5_9AGAM</name>
<dbReference type="InterPro" id="IPR013083">
    <property type="entry name" value="Znf_RING/FYVE/PHD"/>
</dbReference>
<dbReference type="Gene3D" id="3.30.40.10">
    <property type="entry name" value="Zinc/RING finger domain, C3HC4 (zinc finger)"/>
    <property type="match status" value="1"/>
</dbReference>
<dbReference type="SUPFAM" id="SSF57903">
    <property type="entry name" value="FYVE/PHD zinc finger"/>
    <property type="match status" value="1"/>
</dbReference>
<dbReference type="HOGENOM" id="CLU_027016_0_1_1"/>
<reference evidence="1 2" key="1">
    <citation type="submission" date="2014-04" db="EMBL/GenBank/DDBJ databases">
        <authorList>
            <consortium name="DOE Joint Genome Institute"/>
            <person name="Kuo A."/>
            <person name="Kohler A."/>
            <person name="Costa M.D."/>
            <person name="Nagy L.G."/>
            <person name="Floudas D."/>
            <person name="Copeland A."/>
            <person name="Barry K.W."/>
            <person name="Cichocki N."/>
            <person name="Veneault-Fourrey C."/>
            <person name="LaButti K."/>
            <person name="Lindquist E.A."/>
            <person name="Lipzen A."/>
            <person name="Lundell T."/>
            <person name="Morin E."/>
            <person name="Murat C."/>
            <person name="Sun H."/>
            <person name="Tunlid A."/>
            <person name="Henrissat B."/>
            <person name="Grigoriev I.V."/>
            <person name="Hibbett D.S."/>
            <person name="Martin F."/>
            <person name="Nordberg H.P."/>
            <person name="Cantor M.N."/>
            <person name="Hua S.X."/>
        </authorList>
    </citation>
    <scope>NUCLEOTIDE SEQUENCE [LARGE SCALE GENOMIC DNA]</scope>
    <source>
        <strain evidence="1 2">441</strain>
    </source>
</reference>
<accession>A0A0C9Y9D5</accession>
<organism evidence="1 2">
    <name type="scientific">Pisolithus microcarpus 441</name>
    <dbReference type="NCBI Taxonomy" id="765257"/>
    <lineage>
        <taxon>Eukaryota</taxon>
        <taxon>Fungi</taxon>
        <taxon>Dikarya</taxon>
        <taxon>Basidiomycota</taxon>
        <taxon>Agaricomycotina</taxon>
        <taxon>Agaricomycetes</taxon>
        <taxon>Agaricomycetidae</taxon>
        <taxon>Boletales</taxon>
        <taxon>Sclerodermatineae</taxon>
        <taxon>Pisolithaceae</taxon>
        <taxon>Pisolithus</taxon>
    </lineage>
</organism>
<dbReference type="AlphaFoldDB" id="A0A0C9Y9D5"/>
<dbReference type="EMBL" id="KN834525">
    <property type="protein sequence ID" value="KIK10619.1"/>
    <property type="molecule type" value="Genomic_DNA"/>
</dbReference>
<evidence type="ECO:0000313" key="2">
    <source>
        <dbReference type="Proteomes" id="UP000054018"/>
    </source>
</evidence>
<dbReference type="Proteomes" id="UP000054018">
    <property type="component" value="Unassembled WGS sequence"/>
</dbReference>
<protein>
    <submittedName>
        <fullName evidence="1">Unplaced genomic scaffold scaffold_841, whole genome shotgun sequence</fullName>
    </submittedName>
</protein>
<gene>
    <name evidence="1" type="ORF">PISMIDRAFT_20230</name>
</gene>